<feature type="compositionally biased region" description="Basic and acidic residues" evidence="1">
    <location>
        <begin position="184"/>
        <end position="195"/>
    </location>
</feature>
<evidence type="ECO:0000313" key="2">
    <source>
        <dbReference type="EMBL" id="KYF60916.1"/>
    </source>
</evidence>
<evidence type="ECO:0000313" key="3">
    <source>
        <dbReference type="Proteomes" id="UP000075260"/>
    </source>
</evidence>
<dbReference type="RefSeq" id="WP_061613302.1">
    <property type="nucleotide sequence ID" value="NZ_JEMA01001239.1"/>
</dbReference>
<feature type="region of interest" description="Disordered" evidence="1">
    <location>
        <begin position="184"/>
        <end position="242"/>
    </location>
</feature>
<comment type="caution">
    <text evidence="2">The sequence shown here is derived from an EMBL/GenBank/DDBJ whole genome shotgun (WGS) entry which is preliminary data.</text>
</comment>
<feature type="compositionally biased region" description="Basic and acidic residues" evidence="1">
    <location>
        <begin position="1"/>
        <end position="16"/>
    </location>
</feature>
<name>A0A150PZK1_SORCE</name>
<evidence type="ECO:0000256" key="1">
    <source>
        <dbReference type="SAM" id="MobiDB-lite"/>
    </source>
</evidence>
<dbReference type="AlphaFoldDB" id="A0A150PZK1"/>
<sequence>MRRIRRDATKVWHNPELHTAYGRGQPNSAGLPRPTQTGEDRRAAKQHRAALEALFSPRKEPEAEDGKGTRVKSGRDAASKAPGRIVLAPPPQSDPKAVERQKLLSKLLCASGRPNISKAANDFLRAGHTFPAEQDVYLQLLEHSDEQRIQEAIDELSGILVGELPKRRAVLESRLRRIEEFAEEPATREAAERLRRQVSGRPEAPSAGGAPADAGFQARPSSPQAIPPGAADGISEASGEAE</sequence>
<protein>
    <submittedName>
        <fullName evidence="2">Uncharacterized protein</fullName>
    </submittedName>
</protein>
<dbReference type="OrthoDB" id="5503024at2"/>
<dbReference type="EMBL" id="JEMA01001239">
    <property type="protein sequence ID" value="KYF60916.1"/>
    <property type="molecule type" value="Genomic_DNA"/>
</dbReference>
<feature type="region of interest" description="Disordered" evidence="1">
    <location>
        <begin position="1"/>
        <end position="96"/>
    </location>
</feature>
<proteinExistence type="predicted"/>
<organism evidence="2 3">
    <name type="scientific">Sorangium cellulosum</name>
    <name type="common">Polyangium cellulosum</name>
    <dbReference type="NCBI Taxonomy" id="56"/>
    <lineage>
        <taxon>Bacteria</taxon>
        <taxon>Pseudomonadati</taxon>
        <taxon>Myxococcota</taxon>
        <taxon>Polyangia</taxon>
        <taxon>Polyangiales</taxon>
        <taxon>Polyangiaceae</taxon>
        <taxon>Sorangium</taxon>
    </lineage>
</organism>
<reference evidence="2 3" key="1">
    <citation type="submission" date="2014-02" db="EMBL/GenBank/DDBJ databases">
        <title>The small core and large imbalanced accessory genome model reveals a collaborative survival strategy of Sorangium cellulosum strains in nature.</title>
        <authorList>
            <person name="Han K."/>
            <person name="Peng R."/>
            <person name="Blom J."/>
            <person name="Li Y.-Z."/>
        </authorList>
    </citation>
    <scope>NUCLEOTIDE SEQUENCE [LARGE SCALE GENOMIC DNA]</scope>
    <source>
        <strain evidence="2 3">So0008-312</strain>
    </source>
</reference>
<dbReference type="Proteomes" id="UP000075260">
    <property type="component" value="Unassembled WGS sequence"/>
</dbReference>
<gene>
    <name evidence="2" type="ORF">BE15_21770</name>
</gene>
<accession>A0A150PZK1</accession>
<feature type="compositionally biased region" description="Low complexity" evidence="1">
    <location>
        <begin position="202"/>
        <end position="215"/>
    </location>
</feature>
<feature type="compositionally biased region" description="Basic and acidic residues" evidence="1">
    <location>
        <begin position="57"/>
        <end position="78"/>
    </location>
</feature>